<keyword evidence="1" id="KW-0812">Transmembrane</keyword>
<sequence>MLSPRQVSIIRLAALRTALLFSHICLGISAHLLSIPRFGQPLQGYLGLGVAVSILTLVTADVSVVVDLLRKGLIMMILWIAEAGLSTNDFSLGCSFIRNSFSETTTNSRLCSEQQALIAFSWLTWFIFLGWNVFLWTATIIAHTRGNPGVWTQSTTETDFFAPSGTSMEKSAHVRQQVGSYGSPVHVQ</sequence>
<proteinExistence type="predicted"/>
<protein>
    <recommendedName>
        <fullName evidence="4">MARVEL domain-containing protein</fullName>
    </recommendedName>
</protein>
<evidence type="ECO:0000313" key="2">
    <source>
        <dbReference type="EMBL" id="KIJ30543.1"/>
    </source>
</evidence>
<keyword evidence="1" id="KW-1133">Transmembrane helix</keyword>
<evidence type="ECO:0000313" key="3">
    <source>
        <dbReference type="Proteomes" id="UP000054279"/>
    </source>
</evidence>
<dbReference type="AlphaFoldDB" id="A0A0C9TL45"/>
<feature type="transmembrane region" description="Helical" evidence="1">
    <location>
        <begin position="45"/>
        <end position="69"/>
    </location>
</feature>
<reference evidence="2 3" key="1">
    <citation type="submission" date="2014-06" db="EMBL/GenBank/DDBJ databases">
        <title>Evolutionary Origins and Diversification of the Mycorrhizal Mutualists.</title>
        <authorList>
            <consortium name="DOE Joint Genome Institute"/>
            <consortium name="Mycorrhizal Genomics Consortium"/>
            <person name="Kohler A."/>
            <person name="Kuo A."/>
            <person name="Nagy L.G."/>
            <person name="Floudas D."/>
            <person name="Copeland A."/>
            <person name="Barry K.W."/>
            <person name="Cichocki N."/>
            <person name="Veneault-Fourrey C."/>
            <person name="LaButti K."/>
            <person name="Lindquist E.A."/>
            <person name="Lipzen A."/>
            <person name="Lundell T."/>
            <person name="Morin E."/>
            <person name="Murat C."/>
            <person name="Riley R."/>
            <person name="Ohm R."/>
            <person name="Sun H."/>
            <person name="Tunlid A."/>
            <person name="Henrissat B."/>
            <person name="Grigoriev I.V."/>
            <person name="Hibbett D.S."/>
            <person name="Martin F."/>
        </authorList>
    </citation>
    <scope>NUCLEOTIDE SEQUENCE [LARGE SCALE GENOMIC DNA]</scope>
    <source>
        <strain evidence="2 3">SS14</strain>
    </source>
</reference>
<feature type="transmembrane region" description="Helical" evidence="1">
    <location>
        <begin position="12"/>
        <end position="33"/>
    </location>
</feature>
<dbReference type="EMBL" id="KN837259">
    <property type="protein sequence ID" value="KIJ30543.1"/>
    <property type="molecule type" value="Genomic_DNA"/>
</dbReference>
<dbReference type="OrthoDB" id="3364107at2759"/>
<gene>
    <name evidence="2" type="ORF">M422DRAFT_36514</name>
</gene>
<accession>A0A0C9TL45</accession>
<organism evidence="2 3">
    <name type="scientific">Sphaerobolus stellatus (strain SS14)</name>
    <dbReference type="NCBI Taxonomy" id="990650"/>
    <lineage>
        <taxon>Eukaryota</taxon>
        <taxon>Fungi</taxon>
        <taxon>Dikarya</taxon>
        <taxon>Basidiomycota</taxon>
        <taxon>Agaricomycotina</taxon>
        <taxon>Agaricomycetes</taxon>
        <taxon>Phallomycetidae</taxon>
        <taxon>Geastrales</taxon>
        <taxon>Sphaerobolaceae</taxon>
        <taxon>Sphaerobolus</taxon>
    </lineage>
</organism>
<evidence type="ECO:0008006" key="4">
    <source>
        <dbReference type="Google" id="ProtNLM"/>
    </source>
</evidence>
<keyword evidence="3" id="KW-1185">Reference proteome</keyword>
<name>A0A0C9TL45_SPHS4</name>
<keyword evidence="1" id="KW-0472">Membrane</keyword>
<feature type="transmembrane region" description="Helical" evidence="1">
    <location>
        <begin position="116"/>
        <end position="138"/>
    </location>
</feature>
<dbReference type="HOGENOM" id="CLU_083413_1_1_1"/>
<dbReference type="Proteomes" id="UP000054279">
    <property type="component" value="Unassembled WGS sequence"/>
</dbReference>
<evidence type="ECO:0000256" key="1">
    <source>
        <dbReference type="SAM" id="Phobius"/>
    </source>
</evidence>